<keyword evidence="2" id="KW-0723">Serine/threonine-protein kinase</keyword>
<feature type="domain" description="Protein kinase" evidence="10">
    <location>
        <begin position="30"/>
        <end position="304"/>
    </location>
</feature>
<evidence type="ECO:0000256" key="4">
    <source>
        <dbReference type="ARBA" id="ARBA00022741"/>
    </source>
</evidence>
<feature type="compositionally biased region" description="Polar residues" evidence="9">
    <location>
        <begin position="591"/>
        <end position="610"/>
    </location>
</feature>
<dbReference type="PANTHER" id="PTHR22967:SF57">
    <property type="entry name" value="AUXILIN, ISOFORM A-RELATED"/>
    <property type="match status" value="1"/>
</dbReference>
<evidence type="ECO:0000259" key="10">
    <source>
        <dbReference type="PROSITE" id="PS50011"/>
    </source>
</evidence>
<evidence type="ECO:0000256" key="3">
    <source>
        <dbReference type="ARBA" id="ARBA00022679"/>
    </source>
</evidence>
<dbReference type="OrthoDB" id="2018507at2759"/>
<evidence type="ECO:0000256" key="9">
    <source>
        <dbReference type="SAM" id="MobiDB-lite"/>
    </source>
</evidence>
<feature type="compositionally biased region" description="Polar residues" evidence="9">
    <location>
        <begin position="666"/>
        <end position="702"/>
    </location>
</feature>
<feature type="compositionally biased region" description="Polar residues" evidence="9">
    <location>
        <begin position="790"/>
        <end position="802"/>
    </location>
</feature>
<dbReference type="GO" id="GO:0004674">
    <property type="term" value="F:protein serine/threonine kinase activity"/>
    <property type="evidence" value="ECO:0007669"/>
    <property type="project" value="UniProtKB-KW"/>
</dbReference>
<evidence type="ECO:0000256" key="1">
    <source>
        <dbReference type="ARBA" id="ARBA00012513"/>
    </source>
</evidence>
<reference evidence="11" key="1">
    <citation type="submission" date="2020-11" db="EMBL/GenBank/DDBJ databases">
        <authorList>
            <consortium name="DOE Joint Genome Institute"/>
            <person name="Ahrendt S."/>
            <person name="Riley R."/>
            <person name="Andreopoulos W."/>
            <person name="Labutti K."/>
            <person name="Pangilinan J."/>
            <person name="Ruiz-Duenas F.J."/>
            <person name="Barrasa J.M."/>
            <person name="Sanchez-Garcia M."/>
            <person name="Camarero S."/>
            <person name="Miyauchi S."/>
            <person name="Serrano A."/>
            <person name="Linde D."/>
            <person name="Babiker R."/>
            <person name="Drula E."/>
            <person name="Ayuso-Fernandez I."/>
            <person name="Pacheco R."/>
            <person name="Padilla G."/>
            <person name="Ferreira P."/>
            <person name="Barriuso J."/>
            <person name="Kellner H."/>
            <person name="Castanera R."/>
            <person name="Alfaro M."/>
            <person name="Ramirez L."/>
            <person name="Pisabarro A.G."/>
            <person name="Kuo A."/>
            <person name="Tritt A."/>
            <person name="Lipzen A."/>
            <person name="He G."/>
            <person name="Yan M."/>
            <person name="Ng V."/>
            <person name="Cullen D."/>
            <person name="Martin F."/>
            <person name="Rosso M.-N."/>
            <person name="Henrissat B."/>
            <person name="Hibbett D."/>
            <person name="Martinez A.T."/>
            <person name="Grigoriev I.V."/>
        </authorList>
    </citation>
    <scope>NUCLEOTIDE SEQUENCE</scope>
    <source>
        <strain evidence="11">CIRM-BRFM 674</strain>
    </source>
</reference>
<keyword evidence="12" id="KW-1185">Reference proteome</keyword>
<keyword evidence="4" id="KW-0547">Nucleotide-binding</keyword>
<dbReference type="PANTHER" id="PTHR22967">
    <property type="entry name" value="SERINE/THREONINE PROTEIN KINASE"/>
    <property type="match status" value="1"/>
</dbReference>
<dbReference type="Gene3D" id="1.10.510.10">
    <property type="entry name" value="Transferase(Phosphotransferase) domain 1"/>
    <property type="match status" value="1"/>
</dbReference>
<evidence type="ECO:0000313" key="12">
    <source>
        <dbReference type="Proteomes" id="UP000807469"/>
    </source>
</evidence>
<dbReference type="PROSITE" id="PS50011">
    <property type="entry name" value="PROTEIN_KINASE_DOM"/>
    <property type="match status" value="1"/>
</dbReference>
<evidence type="ECO:0000313" key="11">
    <source>
        <dbReference type="EMBL" id="KAF9486480.1"/>
    </source>
</evidence>
<feature type="compositionally biased region" description="Low complexity" evidence="9">
    <location>
        <begin position="1198"/>
        <end position="1209"/>
    </location>
</feature>
<feature type="compositionally biased region" description="Polar residues" evidence="9">
    <location>
        <begin position="1309"/>
        <end position="1319"/>
    </location>
</feature>
<accession>A0A9P5ZH02</accession>
<dbReference type="GO" id="GO:0005737">
    <property type="term" value="C:cytoplasm"/>
    <property type="evidence" value="ECO:0007669"/>
    <property type="project" value="TreeGrafter"/>
</dbReference>
<dbReference type="InterPro" id="IPR000719">
    <property type="entry name" value="Prot_kinase_dom"/>
</dbReference>
<feature type="region of interest" description="Disordered" evidence="9">
    <location>
        <begin position="567"/>
        <end position="649"/>
    </location>
</feature>
<organism evidence="11 12">
    <name type="scientific">Pholiota conissans</name>
    <dbReference type="NCBI Taxonomy" id="109636"/>
    <lineage>
        <taxon>Eukaryota</taxon>
        <taxon>Fungi</taxon>
        <taxon>Dikarya</taxon>
        <taxon>Basidiomycota</taxon>
        <taxon>Agaricomycotina</taxon>
        <taxon>Agaricomycetes</taxon>
        <taxon>Agaricomycetidae</taxon>
        <taxon>Agaricales</taxon>
        <taxon>Agaricineae</taxon>
        <taxon>Strophariaceae</taxon>
        <taxon>Pholiota</taxon>
    </lineage>
</organism>
<feature type="compositionally biased region" description="Polar residues" evidence="9">
    <location>
        <begin position="309"/>
        <end position="325"/>
    </location>
</feature>
<comment type="caution">
    <text evidence="11">The sequence shown here is derived from an EMBL/GenBank/DDBJ whole genome shotgun (WGS) entry which is preliminary data.</text>
</comment>
<proteinExistence type="predicted"/>
<evidence type="ECO:0000256" key="8">
    <source>
        <dbReference type="ARBA" id="ARBA00048679"/>
    </source>
</evidence>
<feature type="compositionally biased region" description="Basic and acidic residues" evidence="9">
    <location>
        <begin position="1343"/>
        <end position="1364"/>
    </location>
</feature>
<evidence type="ECO:0000256" key="2">
    <source>
        <dbReference type="ARBA" id="ARBA00022527"/>
    </source>
</evidence>
<protein>
    <recommendedName>
        <fullName evidence="1">non-specific serine/threonine protein kinase</fullName>
        <ecNumber evidence="1">2.7.11.1</ecNumber>
    </recommendedName>
</protein>
<dbReference type="GO" id="GO:0007015">
    <property type="term" value="P:actin filament organization"/>
    <property type="evidence" value="ECO:0007669"/>
    <property type="project" value="TreeGrafter"/>
</dbReference>
<feature type="compositionally biased region" description="Acidic residues" evidence="9">
    <location>
        <begin position="952"/>
        <end position="962"/>
    </location>
</feature>
<dbReference type="EC" id="2.7.11.1" evidence="1"/>
<keyword evidence="6" id="KW-0067">ATP-binding</keyword>
<feature type="compositionally biased region" description="Low complexity" evidence="9">
    <location>
        <begin position="1038"/>
        <end position="1059"/>
    </location>
</feature>
<dbReference type="FunFam" id="1.10.510.10:FF:000853">
    <property type="entry name" value="Related to ARK1-Actin Regulating Kinase"/>
    <property type="match status" value="1"/>
</dbReference>
<dbReference type="GO" id="GO:0005524">
    <property type="term" value="F:ATP binding"/>
    <property type="evidence" value="ECO:0007669"/>
    <property type="project" value="UniProtKB-KW"/>
</dbReference>
<dbReference type="Proteomes" id="UP000807469">
    <property type="component" value="Unassembled WGS sequence"/>
</dbReference>
<dbReference type="CDD" id="cd14037">
    <property type="entry name" value="STKc_NAK_like"/>
    <property type="match status" value="1"/>
</dbReference>
<feature type="region of interest" description="Disordered" evidence="9">
    <location>
        <begin position="309"/>
        <end position="338"/>
    </location>
</feature>
<dbReference type="SMART" id="SM00220">
    <property type="entry name" value="S_TKc"/>
    <property type="match status" value="1"/>
</dbReference>
<keyword evidence="3" id="KW-0808">Transferase</keyword>
<dbReference type="Pfam" id="PF00069">
    <property type="entry name" value="Pkinase"/>
    <property type="match status" value="1"/>
</dbReference>
<feature type="region of interest" description="Disordered" evidence="9">
    <location>
        <begin position="378"/>
        <end position="397"/>
    </location>
</feature>
<dbReference type="EMBL" id="MU155130">
    <property type="protein sequence ID" value="KAF9486480.1"/>
    <property type="molecule type" value="Genomic_DNA"/>
</dbReference>
<feature type="region of interest" description="Disordered" evidence="9">
    <location>
        <begin position="1155"/>
        <end position="1375"/>
    </location>
</feature>
<gene>
    <name evidence="11" type="ORF">BDN70DRAFT_988034</name>
</gene>
<dbReference type="SUPFAM" id="SSF56112">
    <property type="entry name" value="Protein kinase-like (PK-like)"/>
    <property type="match status" value="1"/>
</dbReference>
<feature type="compositionally biased region" description="Polar residues" evidence="9">
    <location>
        <begin position="1210"/>
        <end position="1223"/>
    </location>
</feature>
<evidence type="ECO:0000256" key="7">
    <source>
        <dbReference type="ARBA" id="ARBA00047899"/>
    </source>
</evidence>
<sequence>MAHQQAYQAYPQNKGTLIPGQTIAVNNYTVQVERYLSQGGFAHVYLVRTPQPVYNTTHHVLKRIAVSNEAMLTDVKKEVDIMRLLKGHPNIVHLIDASWHKLPNGTFEVFILMEFCPGGGIIDMMNRRLRERLTEAEILQIFVDVCEGVAYMHNSRPPLLHRDLKVENILQSSPTSFKLCDFGSATTVSNAPTNMQEIRALEADLNRHTTLQYRAPEMVDVYSKRPINEKSDVWALGVLLYKLCYYTTPFEEHGPLAILNVQYRIPPYPVYSQDMNMLIASMLREHGAQRPTVFELLNHVHRLRGTRSKFSYSVPSPQPALSRSQGYGKPTPLSSPNPMDGVVTFGVSSSSTPNMTPANQGIQARDRVLEAIAPMRRGRPTVSREQNAISRPASPQRLDKAHMPIQENSRDTSYTDFTVEQERAWKAATERSSTQAQNLKTDDAAWNFDKPSNDVRKTTKSRPAGFGDDFAESLWTAPDPNSQTALRPQLSPSPNKVAMSVQRSAEAPITPLAFTGGSRIRVKQDRLIPAKDNRDKDAFEGLGLMTNAPKTAPTLGEARKLRTGLAIMSTSSGAPQSDYVRESDTKHRTASQRPTPSPQLQSRYLSTTPLIPQPVSPIPTPGSFNNMLRSSNSPSGSGAGPPSATSDGTAIEARFPSLEELDAQFSPVSNPLYPSSINDASSSQMTRQPTNRLQHSSRIGNVGSSGTGGNYLKPAMSATMSYALDGTRSEQVTGSAMREIKDAKRFPEASAGASWTSPTAEKDSGLENNSSSKDRILQPKPLVVRKHRSSVTMKPSFTSNIGKGSETADNESSITSAIVPPKLPPRPAPSNTSQRDWLTGDDQDSEEIKPHLTPDVPVLRDSPSKRASFIENSDFRIVSSSVAQRFDVPVRKVDDSPSADLSPTVSKFNRAFPALDLEPFDADKLKFSFSNTKTDLWASEKNDTAESVDSSSVDDEGPEEPDILSTAQKRQAARSRGRQSSVHDLVYQYGGGLPVKDKERESQKDPEKDRPKPSVQYNVGASDYTPRKFRPSMPGLGPPATQRPTQTTPSPTSTTNAPPLEYKHHPATADRPSQPPPHATKPSLSNNDVKSPPSARSRPQSMFIFPSKSVESSSTLPTTPINNNLLPPSDSRPRATRRTSISDMVQLYEAIGNTSKPMASIAPPAPAPIQKPVVGRPSPALSESNRALKPSDTGRVASSKVTTSSSNNSRQPDLNRSKTQLPSKETIRKAATSSPSPSKVHRKLTLDRETPAAEETTPRPKRMSIRATPMTVLPPRADSLASSRSTKSSSTMNSAINDSPRKLPISLTEDVTNVPANTSTKEEPRSPSPERPYQGVGRLIDQWQKKSAEAEGRPVPSGKRDALPKRAGIIHGDDR</sequence>
<feature type="region of interest" description="Disordered" evidence="9">
    <location>
        <begin position="666"/>
        <end position="708"/>
    </location>
</feature>
<evidence type="ECO:0000256" key="5">
    <source>
        <dbReference type="ARBA" id="ARBA00022777"/>
    </source>
</evidence>
<evidence type="ECO:0000256" key="6">
    <source>
        <dbReference type="ARBA" id="ARBA00022840"/>
    </source>
</evidence>
<name>A0A9P5ZH02_9AGAR</name>
<feature type="compositionally biased region" description="Low complexity" evidence="9">
    <location>
        <begin position="1279"/>
        <end position="1294"/>
    </location>
</feature>
<feature type="region of interest" description="Disordered" evidence="9">
    <location>
        <begin position="445"/>
        <end position="466"/>
    </location>
</feature>
<feature type="region of interest" description="Disordered" evidence="9">
    <location>
        <begin position="936"/>
        <end position="1141"/>
    </location>
</feature>
<feature type="compositionally biased region" description="Low complexity" evidence="9">
    <location>
        <begin position="1112"/>
        <end position="1129"/>
    </location>
</feature>
<dbReference type="InterPro" id="IPR011009">
    <property type="entry name" value="Kinase-like_dom_sf"/>
</dbReference>
<feature type="compositionally biased region" description="Basic and acidic residues" evidence="9">
    <location>
        <begin position="995"/>
        <end position="1012"/>
    </location>
</feature>
<comment type="catalytic activity">
    <reaction evidence="7">
        <text>L-threonyl-[protein] + ATP = O-phospho-L-threonyl-[protein] + ADP + H(+)</text>
        <dbReference type="Rhea" id="RHEA:46608"/>
        <dbReference type="Rhea" id="RHEA-COMP:11060"/>
        <dbReference type="Rhea" id="RHEA-COMP:11605"/>
        <dbReference type="ChEBI" id="CHEBI:15378"/>
        <dbReference type="ChEBI" id="CHEBI:30013"/>
        <dbReference type="ChEBI" id="CHEBI:30616"/>
        <dbReference type="ChEBI" id="CHEBI:61977"/>
        <dbReference type="ChEBI" id="CHEBI:456216"/>
        <dbReference type="EC" id="2.7.11.1"/>
    </reaction>
</comment>
<keyword evidence="5" id="KW-0418">Kinase</keyword>
<comment type="catalytic activity">
    <reaction evidence="8">
        <text>L-seryl-[protein] + ATP = O-phospho-L-seryl-[protein] + ADP + H(+)</text>
        <dbReference type="Rhea" id="RHEA:17989"/>
        <dbReference type="Rhea" id="RHEA-COMP:9863"/>
        <dbReference type="Rhea" id="RHEA-COMP:11604"/>
        <dbReference type="ChEBI" id="CHEBI:15378"/>
        <dbReference type="ChEBI" id="CHEBI:29999"/>
        <dbReference type="ChEBI" id="CHEBI:30616"/>
        <dbReference type="ChEBI" id="CHEBI:83421"/>
        <dbReference type="ChEBI" id="CHEBI:456216"/>
        <dbReference type="EC" id="2.7.11.1"/>
    </reaction>
</comment>
<feature type="compositionally biased region" description="Low complexity" evidence="9">
    <location>
        <begin position="630"/>
        <end position="646"/>
    </location>
</feature>
<feature type="compositionally biased region" description="Pro residues" evidence="9">
    <location>
        <begin position="611"/>
        <end position="620"/>
    </location>
</feature>
<dbReference type="GO" id="GO:0000147">
    <property type="term" value="P:actin cortical patch assembly"/>
    <property type="evidence" value="ECO:0007669"/>
    <property type="project" value="TreeGrafter"/>
</dbReference>
<feature type="region of interest" description="Disordered" evidence="9">
    <location>
        <begin position="742"/>
        <end position="860"/>
    </location>
</feature>